<gene>
    <name evidence="3" type="ORF">rosag_06890</name>
</gene>
<evidence type="ECO:0000313" key="3">
    <source>
        <dbReference type="EMBL" id="GLC24176.1"/>
    </source>
</evidence>
<name>A0AA37V5I5_9BACT</name>
<dbReference type="Pfam" id="PF08867">
    <property type="entry name" value="FRG"/>
    <property type="match status" value="1"/>
</dbReference>
<dbReference type="Proteomes" id="UP001161325">
    <property type="component" value="Unassembled WGS sequence"/>
</dbReference>
<dbReference type="EMBL" id="BRXS01000001">
    <property type="protein sequence ID" value="GLC24176.1"/>
    <property type="molecule type" value="Genomic_DNA"/>
</dbReference>
<dbReference type="AlphaFoldDB" id="A0AA37V5I5"/>
<feature type="region of interest" description="Disordered" evidence="1">
    <location>
        <begin position="14"/>
        <end position="34"/>
    </location>
</feature>
<proteinExistence type="predicted"/>
<evidence type="ECO:0000313" key="4">
    <source>
        <dbReference type="Proteomes" id="UP001161325"/>
    </source>
</evidence>
<keyword evidence="4" id="KW-1185">Reference proteome</keyword>
<evidence type="ECO:0000256" key="1">
    <source>
        <dbReference type="SAM" id="MobiDB-lite"/>
    </source>
</evidence>
<comment type="caution">
    <text evidence="3">The sequence shown here is derived from an EMBL/GenBank/DDBJ whole genome shotgun (WGS) entry which is preliminary data.</text>
</comment>
<reference evidence="3" key="1">
    <citation type="submission" date="2022-08" db="EMBL/GenBank/DDBJ databases">
        <title>Draft genome sequencing of Roseisolibacter agri AW1220.</title>
        <authorList>
            <person name="Tobiishi Y."/>
            <person name="Tonouchi A."/>
        </authorList>
    </citation>
    <scope>NUCLEOTIDE SEQUENCE</scope>
    <source>
        <strain evidence="3">AW1220</strain>
    </source>
</reference>
<evidence type="ECO:0000259" key="2">
    <source>
        <dbReference type="SMART" id="SM00901"/>
    </source>
</evidence>
<sequence length="270" mass="30451">MSIRTTEVTSLGELVDRLTPAEPDPVTGRHRDTGVYRGAGDASWPLYTSLDRLGGVRPAHTKRGLEEHILRNFVRYSRPHFAQAHNAWELLVAAQHHGLPTRLLDWSYSPLVAAHFATRDVSPQAPASECDRAIWRLDWRRMHQHFGFPELALLADDLDRLRDADGDGHFSPFELMRGEGIAPFACLMEPPTLDARIAAQAAVFTVCSTADRPLDTFLEEHGIADALTRVVIPAAHVRRVRDQLDMVSMDERRLFPDLDGVAAQMRRYYE</sequence>
<accession>A0AA37V5I5</accession>
<dbReference type="RefSeq" id="WP_284348626.1">
    <property type="nucleotide sequence ID" value="NZ_BRXS01000001.1"/>
</dbReference>
<protein>
    <recommendedName>
        <fullName evidence="2">FRG domain-containing protein</fullName>
    </recommendedName>
</protein>
<dbReference type="SMART" id="SM00901">
    <property type="entry name" value="FRG"/>
    <property type="match status" value="1"/>
</dbReference>
<feature type="domain" description="FRG" evidence="2">
    <location>
        <begin position="30"/>
        <end position="135"/>
    </location>
</feature>
<organism evidence="3 4">
    <name type="scientific">Roseisolibacter agri</name>
    <dbReference type="NCBI Taxonomy" id="2014610"/>
    <lineage>
        <taxon>Bacteria</taxon>
        <taxon>Pseudomonadati</taxon>
        <taxon>Gemmatimonadota</taxon>
        <taxon>Gemmatimonadia</taxon>
        <taxon>Gemmatimonadales</taxon>
        <taxon>Gemmatimonadaceae</taxon>
        <taxon>Roseisolibacter</taxon>
    </lineage>
</organism>
<dbReference type="InterPro" id="IPR014966">
    <property type="entry name" value="FRG-dom"/>
</dbReference>